<dbReference type="OrthoDB" id="10261634at2759"/>
<proteinExistence type="predicted"/>
<feature type="transmembrane region" description="Helical" evidence="5">
    <location>
        <begin position="191"/>
        <end position="212"/>
    </location>
</feature>
<dbReference type="GO" id="GO:0016020">
    <property type="term" value="C:membrane"/>
    <property type="evidence" value="ECO:0007669"/>
    <property type="project" value="UniProtKB-SubCell"/>
</dbReference>
<dbReference type="Pfam" id="PF03151">
    <property type="entry name" value="TPT"/>
    <property type="match status" value="2"/>
</dbReference>
<feature type="transmembrane region" description="Helical" evidence="5">
    <location>
        <begin position="361"/>
        <end position="382"/>
    </location>
</feature>
<evidence type="ECO:0000259" key="6">
    <source>
        <dbReference type="Pfam" id="PF03151"/>
    </source>
</evidence>
<dbReference type="InterPro" id="IPR050186">
    <property type="entry name" value="TPT_transporter"/>
</dbReference>
<comment type="subcellular location">
    <subcellularLocation>
        <location evidence="1">Membrane</location>
        <topology evidence="1">Multi-pass membrane protein</topology>
    </subcellularLocation>
</comment>
<keyword evidence="3 5" id="KW-1133">Transmembrane helix</keyword>
<feature type="transmembrane region" description="Helical" evidence="5">
    <location>
        <begin position="293"/>
        <end position="313"/>
    </location>
</feature>
<sequence length="420" mass="46054">MLRRPRSVVYLERLLPGFFPRILSLPDSPLVWLALYFVMNLSLTLYNKSVLLRFPFPYTLTALHALCGTIGTSILFRLNPGYANPGARTLTSASPLNLATPNLNGKQLVVLFLFSILYTVNIVVSNASLRLVTVPFHQVVRASAPFFTIMFAALLLRKRCTKQKLLSLIPVVAGVGFATYGDYYFTPFGFFLTLLGTLLASLKTIITNVILVKPSASGLPASSDSISSEHGQNQSTFPPSFFSSLATLVINRVFPPSPSSSPTYPTKSLFNQPPIMFKLSFTLPKLCLSPLHLLYLLSPLAFIQTTLLAHFTGELDRVRWHLFGPGEITSPDMRMWLLLNGILAFGLNVVSFNANRRVGPLGMSVAANVKQVLTILCAVVVFDLTITLANGLGIVLTLIGGALYAAVELREKDETKTRII</sequence>
<feature type="transmembrane region" description="Helical" evidence="5">
    <location>
        <begin position="108"/>
        <end position="127"/>
    </location>
</feature>
<evidence type="ECO:0000256" key="4">
    <source>
        <dbReference type="ARBA" id="ARBA00023136"/>
    </source>
</evidence>
<dbReference type="InterPro" id="IPR004853">
    <property type="entry name" value="Sugar_P_trans_dom"/>
</dbReference>
<dbReference type="PANTHER" id="PTHR11132">
    <property type="entry name" value="SOLUTE CARRIER FAMILY 35"/>
    <property type="match status" value="1"/>
</dbReference>
<evidence type="ECO:0000256" key="5">
    <source>
        <dbReference type="SAM" id="Phobius"/>
    </source>
</evidence>
<keyword evidence="2 5" id="KW-0812">Transmembrane</keyword>
<dbReference type="AlphaFoldDB" id="A0A9P5TMQ9"/>
<evidence type="ECO:0000313" key="7">
    <source>
        <dbReference type="EMBL" id="KAF8895889.1"/>
    </source>
</evidence>
<evidence type="ECO:0000256" key="3">
    <source>
        <dbReference type="ARBA" id="ARBA00022989"/>
    </source>
</evidence>
<keyword evidence="4 5" id="KW-0472">Membrane</keyword>
<evidence type="ECO:0000313" key="8">
    <source>
        <dbReference type="Proteomes" id="UP000724874"/>
    </source>
</evidence>
<organism evidence="7 8">
    <name type="scientific">Gymnopilus junonius</name>
    <name type="common">Spectacular rustgill mushroom</name>
    <name type="synonym">Gymnopilus spectabilis subsp. junonius</name>
    <dbReference type="NCBI Taxonomy" id="109634"/>
    <lineage>
        <taxon>Eukaryota</taxon>
        <taxon>Fungi</taxon>
        <taxon>Dikarya</taxon>
        <taxon>Basidiomycota</taxon>
        <taxon>Agaricomycotina</taxon>
        <taxon>Agaricomycetes</taxon>
        <taxon>Agaricomycetidae</taxon>
        <taxon>Agaricales</taxon>
        <taxon>Agaricineae</taxon>
        <taxon>Hymenogastraceae</taxon>
        <taxon>Gymnopilus</taxon>
    </lineage>
</organism>
<evidence type="ECO:0000256" key="1">
    <source>
        <dbReference type="ARBA" id="ARBA00004141"/>
    </source>
</evidence>
<accession>A0A9P5TMQ9</accession>
<feature type="domain" description="Sugar phosphate transporter" evidence="6">
    <location>
        <begin position="32"/>
        <end position="213"/>
    </location>
</feature>
<reference evidence="7" key="1">
    <citation type="submission" date="2020-11" db="EMBL/GenBank/DDBJ databases">
        <authorList>
            <consortium name="DOE Joint Genome Institute"/>
            <person name="Ahrendt S."/>
            <person name="Riley R."/>
            <person name="Andreopoulos W."/>
            <person name="LaButti K."/>
            <person name="Pangilinan J."/>
            <person name="Ruiz-duenas F.J."/>
            <person name="Barrasa J.M."/>
            <person name="Sanchez-Garcia M."/>
            <person name="Camarero S."/>
            <person name="Miyauchi S."/>
            <person name="Serrano A."/>
            <person name="Linde D."/>
            <person name="Babiker R."/>
            <person name="Drula E."/>
            <person name="Ayuso-Fernandez I."/>
            <person name="Pacheco R."/>
            <person name="Padilla G."/>
            <person name="Ferreira P."/>
            <person name="Barriuso J."/>
            <person name="Kellner H."/>
            <person name="Castanera R."/>
            <person name="Alfaro M."/>
            <person name="Ramirez L."/>
            <person name="Pisabarro A.G."/>
            <person name="Kuo A."/>
            <person name="Tritt A."/>
            <person name="Lipzen A."/>
            <person name="He G."/>
            <person name="Yan M."/>
            <person name="Ng V."/>
            <person name="Cullen D."/>
            <person name="Martin F."/>
            <person name="Rosso M.-N."/>
            <person name="Henrissat B."/>
            <person name="Hibbett D."/>
            <person name="Martinez A.T."/>
            <person name="Grigoriev I.V."/>
        </authorList>
    </citation>
    <scope>NUCLEOTIDE SEQUENCE</scope>
    <source>
        <strain evidence="7">AH 44721</strain>
    </source>
</reference>
<feature type="transmembrane region" description="Helical" evidence="5">
    <location>
        <begin position="139"/>
        <end position="156"/>
    </location>
</feature>
<protein>
    <submittedName>
        <fullName evidence="7">Triose-phosphate transporter family-domain-containing protein</fullName>
    </submittedName>
</protein>
<feature type="domain" description="Sugar phosphate transporter" evidence="6">
    <location>
        <begin position="319"/>
        <end position="404"/>
    </location>
</feature>
<feature type="transmembrane region" description="Helical" evidence="5">
    <location>
        <begin position="58"/>
        <end position="78"/>
    </location>
</feature>
<feature type="transmembrane region" description="Helical" evidence="5">
    <location>
        <begin position="388"/>
        <end position="407"/>
    </location>
</feature>
<dbReference type="Proteomes" id="UP000724874">
    <property type="component" value="Unassembled WGS sequence"/>
</dbReference>
<gene>
    <name evidence="7" type="ORF">CPB84DRAFT_1682129</name>
</gene>
<evidence type="ECO:0000256" key="2">
    <source>
        <dbReference type="ARBA" id="ARBA00022692"/>
    </source>
</evidence>
<feature type="transmembrane region" description="Helical" evidence="5">
    <location>
        <begin position="333"/>
        <end position="354"/>
    </location>
</feature>
<comment type="caution">
    <text evidence="7">The sequence shown here is derived from an EMBL/GenBank/DDBJ whole genome shotgun (WGS) entry which is preliminary data.</text>
</comment>
<keyword evidence="8" id="KW-1185">Reference proteome</keyword>
<dbReference type="EMBL" id="JADNYJ010000060">
    <property type="protein sequence ID" value="KAF8895889.1"/>
    <property type="molecule type" value="Genomic_DNA"/>
</dbReference>
<name>A0A9P5TMQ9_GYMJU</name>
<feature type="transmembrane region" description="Helical" evidence="5">
    <location>
        <begin position="165"/>
        <end position="185"/>
    </location>
</feature>